<feature type="region of interest" description="Disordered" evidence="1">
    <location>
        <begin position="1"/>
        <end position="21"/>
    </location>
</feature>
<evidence type="ECO:0000256" key="1">
    <source>
        <dbReference type="SAM" id="MobiDB-lite"/>
    </source>
</evidence>
<dbReference type="EMBL" id="ML119649">
    <property type="protein sequence ID" value="RPA86578.1"/>
    <property type="molecule type" value="Genomic_DNA"/>
</dbReference>
<proteinExistence type="predicted"/>
<keyword evidence="3" id="KW-1185">Reference proteome</keyword>
<organism evidence="2 3">
    <name type="scientific">Ascobolus immersus RN42</name>
    <dbReference type="NCBI Taxonomy" id="1160509"/>
    <lineage>
        <taxon>Eukaryota</taxon>
        <taxon>Fungi</taxon>
        <taxon>Dikarya</taxon>
        <taxon>Ascomycota</taxon>
        <taxon>Pezizomycotina</taxon>
        <taxon>Pezizomycetes</taxon>
        <taxon>Pezizales</taxon>
        <taxon>Ascobolaceae</taxon>
        <taxon>Ascobolus</taxon>
    </lineage>
</organism>
<accession>A0A3N4IPB1</accession>
<protein>
    <submittedName>
        <fullName evidence="2">Uncharacterized protein</fullName>
    </submittedName>
</protein>
<dbReference type="AlphaFoldDB" id="A0A3N4IPB1"/>
<dbReference type="Proteomes" id="UP000275078">
    <property type="component" value="Unassembled WGS sequence"/>
</dbReference>
<sequence length="72" mass="8361">MQSPKDHEPHYGSQADQDRRFRSAPTALYHAAMGNRSYVRNPVNPRGHVEWEMLSFSWLSGELCRRAVLCRC</sequence>
<name>A0A3N4IPB1_ASCIM</name>
<gene>
    <name evidence="2" type="ORF">BJ508DRAFT_135662</name>
</gene>
<evidence type="ECO:0000313" key="2">
    <source>
        <dbReference type="EMBL" id="RPA86578.1"/>
    </source>
</evidence>
<evidence type="ECO:0000313" key="3">
    <source>
        <dbReference type="Proteomes" id="UP000275078"/>
    </source>
</evidence>
<reference evidence="2 3" key="1">
    <citation type="journal article" date="2018" name="Nat. Ecol. Evol.">
        <title>Pezizomycetes genomes reveal the molecular basis of ectomycorrhizal truffle lifestyle.</title>
        <authorList>
            <person name="Murat C."/>
            <person name="Payen T."/>
            <person name="Noel B."/>
            <person name="Kuo A."/>
            <person name="Morin E."/>
            <person name="Chen J."/>
            <person name="Kohler A."/>
            <person name="Krizsan K."/>
            <person name="Balestrini R."/>
            <person name="Da Silva C."/>
            <person name="Montanini B."/>
            <person name="Hainaut M."/>
            <person name="Levati E."/>
            <person name="Barry K.W."/>
            <person name="Belfiori B."/>
            <person name="Cichocki N."/>
            <person name="Clum A."/>
            <person name="Dockter R.B."/>
            <person name="Fauchery L."/>
            <person name="Guy J."/>
            <person name="Iotti M."/>
            <person name="Le Tacon F."/>
            <person name="Lindquist E.A."/>
            <person name="Lipzen A."/>
            <person name="Malagnac F."/>
            <person name="Mello A."/>
            <person name="Molinier V."/>
            <person name="Miyauchi S."/>
            <person name="Poulain J."/>
            <person name="Riccioni C."/>
            <person name="Rubini A."/>
            <person name="Sitrit Y."/>
            <person name="Splivallo R."/>
            <person name="Traeger S."/>
            <person name="Wang M."/>
            <person name="Zifcakova L."/>
            <person name="Wipf D."/>
            <person name="Zambonelli A."/>
            <person name="Paolocci F."/>
            <person name="Nowrousian M."/>
            <person name="Ottonello S."/>
            <person name="Baldrian P."/>
            <person name="Spatafora J.W."/>
            <person name="Henrissat B."/>
            <person name="Nagy L.G."/>
            <person name="Aury J.M."/>
            <person name="Wincker P."/>
            <person name="Grigoriev I.V."/>
            <person name="Bonfante P."/>
            <person name="Martin F.M."/>
        </authorList>
    </citation>
    <scope>NUCLEOTIDE SEQUENCE [LARGE SCALE GENOMIC DNA]</scope>
    <source>
        <strain evidence="2 3">RN42</strain>
    </source>
</reference>